<proteinExistence type="predicted"/>
<keyword evidence="3" id="KW-1185">Reference proteome</keyword>
<gene>
    <name evidence="2" type="primary">Contig8897.g9513</name>
    <name evidence="2" type="ORF">STYLEM_13441</name>
</gene>
<sequence>MKSNIVLILILALLVTYSKQDTYECNVCTNKENQSDCDSDPTKGCVACYKFFGSAGIDQVDEKQADPKLQQSLNETEIIQETPSQSQSTEVRFLAEVGVDKSQKKLKAVKKTQVYVQKTCLYSESNFRSGLPKYGCFKDNNNGNLGISCVCTGNLCNQSKLQNSFSYSIIFATGFIISFLSY</sequence>
<dbReference type="InParanoid" id="A0A078APX5"/>
<evidence type="ECO:0000256" key="1">
    <source>
        <dbReference type="SAM" id="SignalP"/>
    </source>
</evidence>
<name>A0A078APX5_STYLE</name>
<keyword evidence="1" id="KW-0732">Signal</keyword>
<organism evidence="2 3">
    <name type="scientific">Stylonychia lemnae</name>
    <name type="common">Ciliate</name>
    <dbReference type="NCBI Taxonomy" id="5949"/>
    <lineage>
        <taxon>Eukaryota</taxon>
        <taxon>Sar</taxon>
        <taxon>Alveolata</taxon>
        <taxon>Ciliophora</taxon>
        <taxon>Intramacronucleata</taxon>
        <taxon>Spirotrichea</taxon>
        <taxon>Stichotrichia</taxon>
        <taxon>Sporadotrichida</taxon>
        <taxon>Oxytrichidae</taxon>
        <taxon>Stylonychinae</taxon>
        <taxon>Stylonychia</taxon>
    </lineage>
</organism>
<dbReference type="Proteomes" id="UP000039865">
    <property type="component" value="Unassembled WGS sequence"/>
</dbReference>
<feature type="chain" id="PRO_5001729551" description="Protein sleepless" evidence="1">
    <location>
        <begin position="21"/>
        <end position="182"/>
    </location>
</feature>
<dbReference type="EMBL" id="CCKQ01012746">
    <property type="protein sequence ID" value="CDW84380.1"/>
    <property type="molecule type" value="Genomic_DNA"/>
</dbReference>
<protein>
    <recommendedName>
        <fullName evidence="4">Protein sleepless</fullName>
    </recommendedName>
</protein>
<evidence type="ECO:0008006" key="4">
    <source>
        <dbReference type="Google" id="ProtNLM"/>
    </source>
</evidence>
<reference evidence="2 3" key="1">
    <citation type="submission" date="2014-06" db="EMBL/GenBank/DDBJ databases">
        <authorList>
            <person name="Swart Estienne"/>
        </authorList>
    </citation>
    <scope>NUCLEOTIDE SEQUENCE [LARGE SCALE GENOMIC DNA]</scope>
    <source>
        <strain evidence="2 3">130c</strain>
    </source>
</reference>
<dbReference type="AlphaFoldDB" id="A0A078APX5"/>
<accession>A0A078APX5</accession>
<feature type="signal peptide" evidence="1">
    <location>
        <begin position="1"/>
        <end position="20"/>
    </location>
</feature>
<evidence type="ECO:0000313" key="3">
    <source>
        <dbReference type="Proteomes" id="UP000039865"/>
    </source>
</evidence>
<evidence type="ECO:0000313" key="2">
    <source>
        <dbReference type="EMBL" id="CDW84380.1"/>
    </source>
</evidence>